<evidence type="ECO:0000313" key="2">
    <source>
        <dbReference type="EMBL" id="KAJ8036788.1"/>
    </source>
</evidence>
<dbReference type="OrthoDB" id="10042460at2759"/>
<name>A0A9Q1C205_HOLLE</name>
<keyword evidence="3" id="KW-1185">Reference proteome</keyword>
<sequence length="518" mass="60327">MNKSDYSCRRRVSHGSGLYAFHIGINNDDICCQGNHSSGEENVQSKRRGKWPTPVWLILKILCVFYHRKVTGKRICYSCYVKNVSYHVNSENGLCKETLLIDPICLEYEYDEKESARENEGGLLPLYRSDRTPNCDVCNMTLWNFLGEAKEYSDHEIGVSSWNSPYSKFISIVGVMFAMTVILYDFAFYIHRMLWDQHHLLHFIHYCGFLVCLSTYPVLNICSKIRSFCGQDGKFSNISWATTLNLRFIIKRLQVLDLHKKGLPGKLFLIVCLMWPSCNALYRFIIYTYIIKHHVPFHEFCTIAGTGAIMIMWGCFAYLLYLMRLSFQREFMLILNYFKKKEGDLDNCRNCLSHAILDFNCFRKFVMLYMAVMVPFTVLEVTTTVTWQYSLRDTCQYVESITGSSINILIWSNTAMFIVLNIIAIGGLDVNHVWDNFLLSIIQMQTAMHCSFWRKIFTHLKRNQGDFSTTNFTMVFSVISFYMGLQFGDQDIFYGQERMNCTILNVTDPTHMVGYTVF</sequence>
<gene>
    <name evidence="2" type="ORF">HOLleu_17425</name>
</gene>
<accession>A0A9Q1C205</accession>
<dbReference type="Proteomes" id="UP001152320">
    <property type="component" value="Chromosome 8"/>
</dbReference>
<feature type="transmembrane region" description="Helical" evidence="1">
    <location>
        <begin position="267"/>
        <end position="290"/>
    </location>
</feature>
<feature type="transmembrane region" description="Helical" evidence="1">
    <location>
        <begin position="169"/>
        <end position="191"/>
    </location>
</feature>
<comment type="caution">
    <text evidence="2">The sequence shown here is derived from an EMBL/GenBank/DDBJ whole genome shotgun (WGS) entry which is preliminary data.</text>
</comment>
<evidence type="ECO:0000313" key="3">
    <source>
        <dbReference type="Proteomes" id="UP001152320"/>
    </source>
</evidence>
<feature type="transmembrane region" description="Helical" evidence="1">
    <location>
        <begin position="408"/>
        <end position="428"/>
    </location>
</feature>
<keyword evidence="1" id="KW-1133">Transmembrane helix</keyword>
<keyword evidence="1" id="KW-0472">Membrane</keyword>
<feature type="transmembrane region" description="Helical" evidence="1">
    <location>
        <begin position="366"/>
        <end position="388"/>
    </location>
</feature>
<dbReference type="AlphaFoldDB" id="A0A9Q1C205"/>
<organism evidence="2 3">
    <name type="scientific">Holothuria leucospilota</name>
    <name type="common">Black long sea cucumber</name>
    <name type="synonym">Mertensiothuria leucospilota</name>
    <dbReference type="NCBI Taxonomy" id="206669"/>
    <lineage>
        <taxon>Eukaryota</taxon>
        <taxon>Metazoa</taxon>
        <taxon>Echinodermata</taxon>
        <taxon>Eleutherozoa</taxon>
        <taxon>Echinozoa</taxon>
        <taxon>Holothuroidea</taxon>
        <taxon>Aspidochirotacea</taxon>
        <taxon>Aspidochirotida</taxon>
        <taxon>Holothuriidae</taxon>
        <taxon>Holothuria</taxon>
    </lineage>
</organism>
<feature type="transmembrane region" description="Helical" evidence="1">
    <location>
        <begin position="302"/>
        <end position="322"/>
    </location>
</feature>
<evidence type="ECO:0000256" key="1">
    <source>
        <dbReference type="SAM" id="Phobius"/>
    </source>
</evidence>
<reference evidence="2" key="1">
    <citation type="submission" date="2021-10" db="EMBL/GenBank/DDBJ databases">
        <title>Tropical sea cucumber genome reveals ecological adaptation and Cuvierian tubules defense mechanism.</title>
        <authorList>
            <person name="Chen T."/>
        </authorList>
    </citation>
    <scope>NUCLEOTIDE SEQUENCE</scope>
    <source>
        <strain evidence="2">Nanhai2018</strain>
        <tissue evidence="2">Muscle</tissue>
    </source>
</reference>
<dbReference type="EMBL" id="JAIZAY010000008">
    <property type="protein sequence ID" value="KAJ8036788.1"/>
    <property type="molecule type" value="Genomic_DNA"/>
</dbReference>
<protein>
    <submittedName>
        <fullName evidence="2">Uncharacterized protein</fullName>
    </submittedName>
</protein>
<keyword evidence="1" id="KW-0812">Transmembrane</keyword>
<feature type="transmembrane region" description="Helical" evidence="1">
    <location>
        <begin position="203"/>
        <end position="222"/>
    </location>
</feature>
<proteinExistence type="predicted"/>